<organism evidence="1 2">
    <name type="scientific">Aegilops tauschii subsp. strangulata</name>
    <name type="common">Goatgrass</name>
    <dbReference type="NCBI Taxonomy" id="200361"/>
    <lineage>
        <taxon>Eukaryota</taxon>
        <taxon>Viridiplantae</taxon>
        <taxon>Streptophyta</taxon>
        <taxon>Embryophyta</taxon>
        <taxon>Tracheophyta</taxon>
        <taxon>Spermatophyta</taxon>
        <taxon>Magnoliopsida</taxon>
        <taxon>Liliopsida</taxon>
        <taxon>Poales</taxon>
        <taxon>Poaceae</taxon>
        <taxon>BOP clade</taxon>
        <taxon>Pooideae</taxon>
        <taxon>Triticodae</taxon>
        <taxon>Triticeae</taxon>
        <taxon>Triticinae</taxon>
        <taxon>Aegilops</taxon>
    </lineage>
</organism>
<dbReference type="Gramene" id="AET3Gv21139800.2">
    <property type="protein sequence ID" value="AET3Gv21139800.2"/>
    <property type="gene ID" value="AET3Gv21139800"/>
</dbReference>
<keyword evidence="2" id="KW-1185">Reference proteome</keyword>
<evidence type="ECO:0000313" key="1">
    <source>
        <dbReference type="EnsemblPlants" id="AET3Gv21139800.2"/>
    </source>
</evidence>
<evidence type="ECO:0000313" key="2">
    <source>
        <dbReference type="Proteomes" id="UP000015105"/>
    </source>
</evidence>
<reference evidence="1" key="4">
    <citation type="submission" date="2019-03" db="UniProtKB">
        <authorList>
            <consortium name="EnsemblPlants"/>
        </authorList>
    </citation>
    <scope>IDENTIFICATION</scope>
</reference>
<name>A0A453GNU8_AEGTS</name>
<dbReference type="Proteomes" id="UP000015105">
    <property type="component" value="Chromosome 3D"/>
</dbReference>
<dbReference type="AlphaFoldDB" id="A0A453GNU8"/>
<accession>A0A453GNU8</accession>
<reference evidence="2" key="2">
    <citation type="journal article" date="2017" name="Nat. Plants">
        <title>The Aegilops tauschii genome reveals multiple impacts of transposons.</title>
        <authorList>
            <person name="Zhao G."/>
            <person name="Zou C."/>
            <person name="Li K."/>
            <person name="Wang K."/>
            <person name="Li T."/>
            <person name="Gao L."/>
            <person name="Zhang X."/>
            <person name="Wang H."/>
            <person name="Yang Z."/>
            <person name="Liu X."/>
            <person name="Jiang W."/>
            <person name="Mao L."/>
            <person name="Kong X."/>
            <person name="Jiao Y."/>
            <person name="Jia J."/>
        </authorList>
    </citation>
    <scope>NUCLEOTIDE SEQUENCE [LARGE SCALE GENOMIC DNA]</scope>
    <source>
        <strain evidence="2">cv. AL8/78</strain>
    </source>
</reference>
<reference evidence="2" key="1">
    <citation type="journal article" date="2014" name="Science">
        <title>Ancient hybridizations among the ancestral genomes of bread wheat.</title>
        <authorList>
            <consortium name="International Wheat Genome Sequencing Consortium,"/>
            <person name="Marcussen T."/>
            <person name="Sandve S.R."/>
            <person name="Heier L."/>
            <person name="Spannagl M."/>
            <person name="Pfeifer M."/>
            <person name="Jakobsen K.S."/>
            <person name="Wulff B.B."/>
            <person name="Steuernagel B."/>
            <person name="Mayer K.F."/>
            <person name="Olsen O.A."/>
        </authorList>
    </citation>
    <scope>NUCLEOTIDE SEQUENCE [LARGE SCALE GENOMIC DNA]</scope>
    <source>
        <strain evidence="2">cv. AL8/78</strain>
    </source>
</reference>
<protein>
    <submittedName>
        <fullName evidence="1">Uncharacterized protein</fullName>
    </submittedName>
</protein>
<sequence length="45" mass="5146">LVYHLKDAVCPAPAAPDWENCFCNRVRKLYRTTSCITEGVQPCLY</sequence>
<reference evidence="1" key="3">
    <citation type="journal article" date="2017" name="Nature">
        <title>Genome sequence of the progenitor of the wheat D genome Aegilops tauschii.</title>
        <authorList>
            <person name="Luo M.C."/>
            <person name="Gu Y.Q."/>
            <person name="Puiu D."/>
            <person name="Wang H."/>
            <person name="Twardziok S.O."/>
            <person name="Deal K.R."/>
            <person name="Huo N."/>
            <person name="Zhu T."/>
            <person name="Wang L."/>
            <person name="Wang Y."/>
            <person name="McGuire P.E."/>
            <person name="Liu S."/>
            <person name="Long H."/>
            <person name="Ramasamy R.K."/>
            <person name="Rodriguez J.C."/>
            <person name="Van S.L."/>
            <person name="Yuan L."/>
            <person name="Wang Z."/>
            <person name="Xia Z."/>
            <person name="Xiao L."/>
            <person name="Anderson O.D."/>
            <person name="Ouyang S."/>
            <person name="Liang Y."/>
            <person name="Zimin A.V."/>
            <person name="Pertea G."/>
            <person name="Qi P."/>
            <person name="Bennetzen J.L."/>
            <person name="Dai X."/>
            <person name="Dawson M.W."/>
            <person name="Muller H.G."/>
            <person name="Kugler K."/>
            <person name="Rivarola-Duarte L."/>
            <person name="Spannagl M."/>
            <person name="Mayer K.F.X."/>
            <person name="Lu F.H."/>
            <person name="Bevan M.W."/>
            <person name="Leroy P."/>
            <person name="Li P."/>
            <person name="You F.M."/>
            <person name="Sun Q."/>
            <person name="Liu Z."/>
            <person name="Lyons E."/>
            <person name="Wicker T."/>
            <person name="Salzberg S.L."/>
            <person name="Devos K.M."/>
            <person name="Dvorak J."/>
        </authorList>
    </citation>
    <scope>NUCLEOTIDE SEQUENCE [LARGE SCALE GENOMIC DNA]</scope>
    <source>
        <strain evidence="1">cv. AL8/78</strain>
    </source>
</reference>
<proteinExistence type="predicted"/>
<dbReference type="EnsemblPlants" id="AET3Gv21139800.2">
    <property type="protein sequence ID" value="AET3Gv21139800.2"/>
    <property type="gene ID" value="AET3Gv21139800"/>
</dbReference>
<reference evidence="1" key="5">
    <citation type="journal article" date="2021" name="G3 (Bethesda)">
        <title>Aegilops tauschii genome assembly Aet v5.0 features greater sequence contiguity and improved annotation.</title>
        <authorList>
            <person name="Wang L."/>
            <person name="Zhu T."/>
            <person name="Rodriguez J.C."/>
            <person name="Deal K.R."/>
            <person name="Dubcovsky J."/>
            <person name="McGuire P.E."/>
            <person name="Lux T."/>
            <person name="Spannagl M."/>
            <person name="Mayer K.F.X."/>
            <person name="Baldrich P."/>
            <person name="Meyers B.C."/>
            <person name="Huo N."/>
            <person name="Gu Y.Q."/>
            <person name="Zhou H."/>
            <person name="Devos K.M."/>
            <person name="Bennetzen J.L."/>
            <person name="Unver T."/>
            <person name="Budak H."/>
            <person name="Gulick P.J."/>
            <person name="Galiba G."/>
            <person name="Kalapos B."/>
            <person name="Nelson D.R."/>
            <person name="Li P."/>
            <person name="You F.M."/>
            <person name="Luo M.C."/>
            <person name="Dvorak J."/>
        </authorList>
    </citation>
    <scope>NUCLEOTIDE SEQUENCE [LARGE SCALE GENOMIC DNA]</scope>
    <source>
        <strain evidence="1">cv. AL8/78</strain>
    </source>
</reference>